<keyword evidence="1" id="KW-0677">Repeat</keyword>
<dbReference type="SMART" id="SM00358">
    <property type="entry name" value="DSRM"/>
    <property type="match status" value="1"/>
</dbReference>
<evidence type="ECO:0000313" key="6">
    <source>
        <dbReference type="Proteomes" id="UP000075243"/>
    </source>
</evidence>
<evidence type="ECO:0000313" key="5">
    <source>
        <dbReference type="EMBL" id="KYP60889.1"/>
    </source>
</evidence>
<dbReference type="STRING" id="3821.A0A151T1I4"/>
<evidence type="ECO:0000256" key="2">
    <source>
        <dbReference type="ARBA" id="ARBA00022884"/>
    </source>
</evidence>
<proteinExistence type="predicted"/>
<dbReference type="Gramene" id="C.cajan_22640.t">
    <property type="protein sequence ID" value="C.cajan_22640.t.cds1"/>
    <property type="gene ID" value="C.cajan_22640"/>
</dbReference>
<protein>
    <recommendedName>
        <fullName evidence="4">DRBM domain-containing protein</fullName>
    </recommendedName>
</protein>
<evidence type="ECO:0000256" key="3">
    <source>
        <dbReference type="PROSITE-ProRule" id="PRU00266"/>
    </source>
</evidence>
<dbReference type="Pfam" id="PF00035">
    <property type="entry name" value="dsrm"/>
    <property type="match status" value="1"/>
</dbReference>
<gene>
    <name evidence="5" type="ORF">KK1_023309</name>
</gene>
<organism evidence="5 6">
    <name type="scientific">Cajanus cajan</name>
    <name type="common">Pigeon pea</name>
    <name type="synonym">Cajanus indicus</name>
    <dbReference type="NCBI Taxonomy" id="3821"/>
    <lineage>
        <taxon>Eukaryota</taxon>
        <taxon>Viridiplantae</taxon>
        <taxon>Streptophyta</taxon>
        <taxon>Embryophyta</taxon>
        <taxon>Tracheophyta</taxon>
        <taxon>Spermatophyta</taxon>
        <taxon>Magnoliopsida</taxon>
        <taxon>eudicotyledons</taxon>
        <taxon>Gunneridae</taxon>
        <taxon>Pentapetalae</taxon>
        <taxon>rosids</taxon>
        <taxon>fabids</taxon>
        <taxon>Fabales</taxon>
        <taxon>Fabaceae</taxon>
        <taxon>Papilionoideae</taxon>
        <taxon>50 kb inversion clade</taxon>
        <taxon>NPAAA clade</taxon>
        <taxon>indigoferoid/millettioid clade</taxon>
        <taxon>Phaseoleae</taxon>
        <taxon>Cajanus</taxon>
    </lineage>
</organism>
<dbReference type="Proteomes" id="UP000075243">
    <property type="component" value="Chromosome 9"/>
</dbReference>
<evidence type="ECO:0000256" key="1">
    <source>
        <dbReference type="ARBA" id="ARBA00022737"/>
    </source>
</evidence>
<dbReference type="SUPFAM" id="SSF54768">
    <property type="entry name" value="dsRNA-binding domain-like"/>
    <property type="match status" value="1"/>
</dbReference>
<feature type="domain" description="DRBM" evidence="4">
    <location>
        <begin position="1"/>
        <end position="67"/>
    </location>
</feature>
<dbReference type="EMBL" id="CM003611">
    <property type="protein sequence ID" value="KYP60889.1"/>
    <property type="molecule type" value="Genomic_DNA"/>
</dbReference>
<dbReference type="GO" id="GO:0003723">
    <property type="term" value="F:RNA binding"/>
    <property type="evidence" value="ECO:0007669"/>
    <property type="project" value="UniProtKB-UniRule"/>
</dbReference>
<name>A0A151T1I4_CAJCA</name>
<dbReference type="PANTHER" id="PTHR46031:SF31">
    <property type="entry name" value="DOUBLE-STRANDED RNA-BINDING PROTEIN 1-LIKE"/>
    <property type="match status" value="1"/>
</dbReference>
<dbReference type="AlphaFoldDB" id="A0A151T1I4"/>
<keyword evidence="6" id="KW-1185">Reference proteome</keyword>
<evidence type="ECO:0000259" key="4">
    <source>
        <dbReference type="PROSITE" id="PS50137"/>
    </source>
</evidence>
<dbReference type="Gene3D" id="3.30.160.20">
    <property type="match status" value="1"/>
</dbReference>
<reference evidence="5 6" key="1">
    <citation type="journal article" date="2012" name="Nat. Biotechnol.">
        <title>Draft genome sequence of pigeonpea (Cajanus cajan), an orphan legume crop of resource-poor farmers.</title>
        <authorList>
            <person name="Varshney R.K."/>
            <person name="Chen W."/>
            <person name="Li Y."/>
            <person name="Bharti A.K."/>
            <person name="Saxena R.K."/>
            <person name="Schlueter J.A."/>
            <person name="Donoghue M.T."/>
            <person name="Azam S."/>
            <person name="Fan G."/>
            <person name="Whaley A.M."/>
            <person name="Farmer A.D."/>
            <person name="Sheridan J."/>
            <person name="Iwata A."/>
            <person name="Tuteja R."/>
            <person name="Penmetsa R.V."/>
            <person name="Wu W."/>
            <person name="Upadhyaya H.D."/>
            <person name="Yang S.P."/>
            <person name="Shah T."/>
            <person name="Saxena K.B."/>
            <person name="Michael T."/>
            <person name="McCombie W.R."/>
            <person name="Yang B."/>
            <person name="Zhang G."/>
            <person name="Yang H."/>
            <person name="Wang J."/>
            <person name="Spillane C."/>
            <person name="Cook D.R."/>
            <person name="May G.D."/>
            <person name="Xu X."/>
            <person name="Jackson S.A."/>
        </authorList>
    </citation>
    <scope>NUCLEOTIDE SEQUENCE [LARGE SCALE GENOMIC DNA]</scope>
    <source>
        <strain evidence="6">cv. Asha</strain>
    </source>
</reference>
<keyword evidence="2 3" id="KW-0694">RNA-binding</keyword>
<sequence>MTSLLKLTEREGFCKPTCKTMQAGSPHMPTFFSTVEIEGVEFHGKGSRSMQQAEEDAAKIAYIALKGCKLIVPLQWCTYPIFLSCMRTTLWKF</sequence>
<dbReference type="PANTHER" id="PTHR46031">
    <property type="match status" value="1"/>
</dbReference>
<dbReference type="PROSITE" id="PS50137">
    <property type="entry name" value="DS_RBD"/>
    <property type="match status" value="1"/>
</dbReference>
<dbReference type="InterPro" id="IPR014720">
    <property type="entry name" value="dsRBD_dom"/>
</dbReference>
<accession>A0A151T1I4</accession>